<name>A0ACC1PH89_9PEZI</name>
<evidence type="ECO:0000313" key="1">
    <source>
        <dbReference type="EMBL" id="KAJ2991931.1"/>
    </source>
</evidence>
<proteinExistence type="predicted"/>
<dbReference type="Proteomes" id="UP001143856">
    <property type="component" value="Unassembled WGS sequence"/>
</dbReference>
<organism evidence="1 2">
    <name type="scientific">Xylaria curta</name>
    <dbReference type="NCBI Taxonomy" id="42375"/>
    <lineage>
        <taxon>Eukaryota</taxon>
        <taxon>Fungi</taxon>
        <taxon>Dikarya</taxon>
        <taxon>Ascomycota</taxon>
        <taxon>Pezizomycotina</taxon>
        <taxon>Sordariomycetes</taxon>
        <taxon>Xylariomycetidae</taxon>
        <taxon>Xylariales</taxon>
        <taxon>Xylariaceae</taxon>
        <taxon>Xylaria</taxon>
    </lineage>
</organism>
<dbReference type="EMBL" id="JAPDGR010000299">
    <property type="protein sequence ID" value="KAJ2991931.1"/>
    <property type="molecule type" value="Genomic_DNA"/>
</dbReference>
<evidence type="ECO:0000313" key="2">
    <source>
        <dbReference type="Proteomes" id="UP001143856"/>
    </source>
</evidence>
<gene>
    <name evidence="1" type="ORF">NUW58_g2342</name>
</gene>
<accession>A0ACC1PH89</accession>
<comment type="caution">
    <text evidence="1">The sequence shown here is derived from an EMBL/GenBank/DDBJ whole genome shotgun (WGS) entry which is preliminary data.</text>
</comment>
<sequence length="221" mass="23308">MSESLCARVKASLVAGSALAIVPLLLLSESMLGLGPELGFVFVSSVAFGGEPCCCSLLEEDLLVCSTSWGANRRLDFVTAGLEPDPAAAASCGASDIGAASSLPATMLLLLPLPLLLRVDSSVTLYRNPKRGARRVTDNKPQSQLQLRLQLQLGSTNYTYKHPPQDKNEQGSEDENEDKPVATLLLLSTGISMDATPHATTNVGTATTTASVAHLEKPDWT</sequence>
<protein>
    <submittedName>
        <fullName evidence="1">Uncharacterized protein</fullName>
    </submittedName>
</protein>
<reference evidence="1" key="1">
    <citation type="submission" date="2022-10" db="EMBL/GenBank/DDBJ databases">
        <title>Genome Sequence of Xylaria curta.</title>
        <authorList>
            <person name="Buettner E."/>
        </authorList>
    </citation>
    <scope>NUCLEOTIDE SEQUENCE</scope>
    <source>
        <strain evidence="1">Babe10</strain>
    </source>
</reference>
<keyword evidence="2" id="KW-1185">Reference proteome</keyword>